<feature type="domain" description="Carboxymuconolactone decarboxylase-like" evidence="1">
    <location>
        <begin position="21"/>
        <end position="104"/>
    </location>
</feature>
<evidence type="ECO:0000259" key="1">
    <source>
        <dbReference type="Pfam" id="PF02627"/>
    </source>
</evidence>
<dbReference type="InterPro" id="IPR029032">
    <property type="entry name" value="AhpD-like"/>
</dbReference>
<dbReference type="NCBIfam" id="TIGR00778">
    <property type="entry name" value="ahpD_dom"/>
    <property type="match status" value="1"/>
</dbReference>
<dbReference type="PANTHER" id="PTHR33930">
    <property type="entry name" value="ALKYL HYDROPEROXIDE REDUCTASE AHPD"/>
    <property type="match status" value="1"/>
</dbReference>
<dbReference type="EMBL" id="JBHSIU010000027">
    <property type="protein sequence ID" value="MFC5000573.1"/>
    <property type="molecule type" value="Genomic_DNA"/>
</dbReference>
<comment type="caution">
    <text evidence="2">The sequence shown here is derived from an EMBL/GenBank/DDBJ whole genome shotgun (WGS) entry which is preliminary data.</text>
</comment>
<dbReference type="PANTHER" id="PTHR33930:SF2">
    <property type="entry name" value="BLR3452 PROTEIN"/>
    <property type="match status" value="1"/>
</dbReference>
<dbReference type="InterPro" id="IPR004675">
    <property type="entry name" value="AhpD_core"/>
</dbReference>
<evidence type="ECO:0000313" key="2">
    <source>
        <dbReference type="EMBL" id="MFC5000573.1"/>
    </source>
</evidence>
<dbReference type="InterPro" id="IPR003779">
    <property type="entry name" value="CMD-like"/>
</dbReference>
<accession>A0ABV9VZI6</accession>
<dbReference type="SUPFAM" id="SSF69118">
    <property type="entry name" value="AhpD-like"/>
    <property type="match status" value="1"/>
</dbReference>
<dbReference type="Pfam" id="PF02627">
    <property type="entry name" value="CMD"/>
    <property type="match status" value="1"/>
</dbReference>
<name>A0ABV9VZI6_9ACTN</name>
<gene>
    <name evidence="2" type="ORF">ACFPIJ_22395</name>
</gene>
<organism evidence="2 3">
    <name type="scientific">Dactylosporangium cerinum</name>
    <dbReference type="NCBI Taxonomy" id="1434730"/>
    <lineage>
        <taxon>Bacteria</taxon>
        <taxon>Bacillati</taxon>
        <taxon>Actinomycetota</taxon>
        <taxon>Actinomycetes</taxon>
        <taxon>Micromonosporales</taxon>
        <taxon>Micromonosporaceae</taxon>
        <taxon>Dactylosporangium</taxon>
    </lineage>
</organism>
<reference evidence="3" key="1">
    <citation type="journal article" date="2019" name="Int. J. Syst. Evol. Microbiol.">
        <title>The Global Catalogue of Microorganisms (GCM) 10K type strain sequencing project: providing services to taxonomists for standard genome sequencing and annotation.</title>
        <authorList>
            <consortium name="The Broad Institute Genomics Platform"/>
            <consortium name="The Broad Institute Genome Sequencing Center for Infectious Disease"/>
            <person name="Wu L."/>
            <person name="Ma J."/>
        </authorList>
    </citation>
    <scope>NUCLEOTIDE SEQUENCE [LARGE SCALE GENOMIC DNA]</scope>
    <source>
        <strain evidence="3">CGMCC 4.7152</strain>
    </source>
</reference>
<dbReference type="Proteomes" id="UP001595912">
    <property type="component" value="Unassembled WGS sequence"/>
</dbReference>
<proteinExistence type="predicted"/>
<protein>
    <submittedName>
        <fullName evidence="2">Carboxymuconolactone decarboxylase family protein</fullName>
    </submittedName>
</protein>
<dbReference type="Gene3D" id="1.20.1290.10">
    <property type="entry name" value="AhpD-like"/>
    <property type="match status" value="1"/>
</dbReference>
<evidence type="ECO:0000313" key="3">
    <source>
        <dbReference type="Proteomes" id="UP001595912"/>
    </source>
</evidence>
<keyword evidence="3" id="KW-1185">Reference proteome</keyword>
<sequence length="113" mass="12376">MTEYHSPEDRAYTKVYKRETPDILQAFGQFEQAVFAAEGREIPLKYRELIAVAVAVTTQCVYCIDGHSNLAVKAGATEAELAEAAWVAAALRAGGAFAHGRLAFKLTDHSHEH</sequence>
<dbReference type="RefSeq" id="WP_380117204.1">
    <property type="nucleotide sequence ID" value="NZ_JBHSIU010000027.1"/>
</dbReference>